<name>A0A835A6U5_9POAL</name>
<sequence length="469" mass="52182">MASWSSAEEPCAHAWGPAGLPHVVEYYTPPTDIFGNTAASFQQYYNTSSSIGGRQQQQQLLALGESYTVPRVVAIGPNYHDREDLMAVEEVKRDALGHCFPLLYDETHDAALREAKNVRYLYGKDEVKVADDVFGDMILNDACFLVQFMLTDAGSNMYDFFKSNKNNILHDIMLLENQIPWQVVESGSPYHREPVRFDRFPTKPPRTAVTGLTGPVYRYRRAAVRPSGSVKKPLLMGRKSVDLGVFIAAWSDPELGDMGLFYKMGVSSRGVFFAELSMAPLPLDNTRASWLANMAALELCTTPDFLDTYCEDSTVCSYLRLLCMLVQKEADVDLLRTEGILQGGAMLTNQEALRLLTNLHSYLRLGCYYGRVMVEIDHHKLMWWIRVCAFGYRHWKKGFAIISAGRRGGVEGEHENEMVGEAALAGVGEEHAHEREAASAHGACLGASGLPPAAVSLDLHWKPGEGMQQ</sequence>
<dbReference type="AlphaFoldDB" id="A0A835A6U5"/>
<dbReference type="InterPro" id="IPR004158">
    <property type="entry name" value="DUF247_pln"/>
</dbReference>
<keyword evidence="2" id="KW-1185">Reference proteome</keyword>
<evidence type="ECO:0000313" key="1">
    <source>
        <dbReference type="EMBL" id="KAF8644993.1"/>
    </source>
</evidence>
<dbReference type="PANTHER" id="PTHR31549">
    <property type="entry name" value="PROTEIN, PUTATIVE (DUF247)-RELATED-RELATED"/>
    <property type="match status" value="1"/>
</dbReference>
<comment type="caution">
    <text evidence="1">The sequence shown here is derived from an EMBL/GenBank/DDBJ whole genome shotgun (WGS) entry which is preliminary data.</text>
</comment>
<organism evidence="1 2">
    <name type="scientific">Digitaria exilis</name>
    <dbReference type="NCBI Taxonomy" id="1010633"/>
    <lineage>
        <taxon>Eukaryota</taxon>
        <taxon>Viridiplantae</taxon>
        <taxon>Streptophyta</taxon>
        <taxon>Embryophyta</taxon>
        <taxon>Tracheophyta</taxon>
        <taxon>Spermatophyta</taxon>
        <taxon>Magnoliopsida</taxon>
        <taxon>Liliopsida</taxon>
        <taxon>Poales</taxon>
        <taxon>Poaceae</taxon>
        <taxon>PACMAD clade</taxon>
        <taxon>Panicoideae</taxon>
        <taxon>Panicodae</taxon>
        <taxon>Paniceae</taxon>
        <taxon>Anthephorinae</taxon>
        <taxon>Digitaria</taxon>
    </lineage>
</organism>
<reference evidence="1" key="1">
    <citation type="submission" date="2020-07" db="EMBL/GenBank/DDBJ databases">
        <title>Genome sequence and genetic diversity analysis of an under-domesticated orphan crop, white fonio (Digitaria exilis).</title>
        <authorList>
            <person name="Bennetzen J.L."/>
            <person name="Chen S."/>
            <person name="Ma X."/>
            <person name="Wang X."/>
            <person name="Yssel A.E.J."/>
            <person name="Chaluvadi S.R."/>
            <person name="Johnson M."/>
            <person name="Gangashetty P."/>
            <person name="Hamidou F."/>
            <person name="Sanogo M.D."/>
            <person name="Zwaenepoel A."/>
            <person name="Wallace J."/>
            <person name="Van De Peer Y."/>
            <person name="Van Deynze A."/>
        </authorList>
    </citation>
    <scope>NUCLEOTIDE SEQUENCE</scope>
    <source>
        <tissue evidence="1">Leaves</tissue>
    </source>
</reference>
<dbReference type="Pfam" id="PF03140">
    <property type="entry name" value="DUF247"/>
    <property type="match status" value="2"/>
</dbReference>
<dbReference type="Proteomes" id="UP000636709">
    <property type="component" value="Unassembled WGS sequence"/>
</dbReference>
<dbReference type="OrthoDB" id="591587at2759"/>
<protein>
    <submittedName>
        <fullName evidence="1">Uncharacterized protein</fullName>
    </submittedName>
</protein>
<accession>A0A835A6U5</accession>
<proteinExistence type="predicted"/>
<evidence type="ECO:0000313" key="2">
    <source>
        <dbReference type="Proteomes" id="UP000636709"/>
    </source>
</evidence>
<gene>
    <name evidence="1" type="ORF">HU200_066263</name>
</gene>
<dbReference type="EMBL" id="JACEFO010003033">
    <property type="protein sequence ID" value="KAF8644993.1"/>
    <property type="molecule type" value="Genomic_DNA"/>
</dbReference>
<dbReference type="PANTHER" id="PTHR31549:SF32">
    <property type="match status" value="1"/>
</dbReference>